<dbReference type="KEGG" id="ttf:THTE_3054"/>
<keyword evidence="4" id="KW-1185">Reference proteome</keyword>
<evidence type="ECO:0000313" key="4">
    <source>
        <dbReference type="Proteomes" id="UP000215086"/>
    </source>
</evidence>
<dbReference type="OrthoDB" id="253515at2"/>
<accession>A0A286RI88</accession>
<dbReference type="InterPro" id="IPR000683">
    <property type="entry name" value="Gfo/Idh/MocA-like_OxRdtase_N"/>
</dbReference>
<dbReference type="EC" id="1.1.1.18" evidence="3"/>
<gene>
    <name evidence="3" type="ORF">THTE_3054</name>
</gene>
<evidence type="ECO:0000256" key="1">
    <source>
        <dbReference type="SAM" id="MobiDB-lite"/>
    </source>
</evidence>
<name>A0A286RI88_9BACT</name>
<dbReference type="GO" id="GO:0050112">
    <property type="term" value="F:inositol 2-dehydrogenase (NAD+) activity"/>
    <property type="evidence" value="ECO:0007669"/>
    <property type="project" value="UniProtKB-EC"/>
</dbReference>
<dbReference type="InterPro" id="IPR019546">
    <property type="entry name" value="TAT_signal_bac_arc"/>
</dbReference>
<dbReference type="SUPFAM" id="SSF51735">
    <property type="entry name" value="NAD(P)-binding Rossmann-fold domains"/>
    <property type="match status" value="1"/>
</dbReference>
<keyword evidence="3" id="KW-0560">Oxidoreductase</keyword>
<dbReference type="SUPFAM" id="SSF55347">
    <property type="entry name" value="Glyceraldehyde-3-phosphate dehydrogenase-like, C-terminal domain"/>
    <property type="match status" value="1"/>
</dbReference>
<dbReference type="PANTHER" id="PTHR43818:SF5">
    <property type="entry name" value="OXIDOREDUCTASE FAMILY PROTEIN"/>
    <property type="match status" value="1"/>
</dbReference>
<dbReference type="InterPro" id="IPR006311">
    <property type="entry name" value="TAT_signal"/>
</dbReference>
<dbReference type="RefSeq" id="WP_095415652.1">
    <property type="nucleotide sequence ID" value="NZ_CP018477.1"/>
</dbReference>
<dbReference type="Proteomes" id="UP000215086">
    <property type="component" value="Chromosome"/>
</dbReference>
<evidence type="ECO:0000313" key="3">
    <source>
        <dbReference type="EMBL" id="ASV75656.1"/>
    </source>
</evidence>
<dbReference type="InterPro" id="IPR036291">
    <property type="entry name" value="NAD(P)-bd_dom_sf"/>
</dbReference>
<feature type="domain" description="Gfo/Idh/MocA-like oxidoreductase N-terminal" evidence="2">
    <location>
        <begin position="43"/>
        <end position="181"/>
    </location>
</feature>
<dbReference type="NCBIfam" id="TIGR01409">
    <property type="entry name" value="TAT_signal_seq"/>
    <property type="match status" value="1"/>
</dbReference>
<sequence length="436" mass="48067">MSDVLKTSRRSFLETSAVVGGAALMGSLNLARSVHAAGSDVLKVCLVGCGGRGNGAVRDHIQASQKTGIKVQVVAVADAFEDRARNTAENLRKEFGKDIVDLPDDRVFVGLDAYKKAIDCGVDIMINASPPGFRPFQYEYAIKAGKHVFMEKPVCVDAPGFRKVMAANKLADEKGLKVGVGLQRHHQASYIEEIGAIKEGKIGEIMFLRAYWNGGAIWIRRRQPGQNELQYQVYNWYHFTWLSGDNIVEQHVHNLDVCNWVMSDDLTNPVHPIEANGMGGCEMRYRGENRGVGQIYDHHFVEFTYPNGVKMYSQCRQINGCWNIVAEAAHGTKGVSPCSAGGRGGTNPYVQEHIDFLNAIVKNEKYNEGYFGATSSFTAVLGRMATYSGKVVRWDEAVEKGPVIAPEITSWDQEPPVKPDANGDYPIAQPGVYEPY</sequence>
<dbReference type="GO" id="GO:0000166">
    <property type="term" value="F:nucleotide binding"/>
    <property type="evidence" value="ECO:0007669"/>
    <property type="project" value="InterPro"/>
</dbReference>
<protein>
    <submittedName>
        <fullName evidence="3">Myo-inositol 2-dehydrogenase</fullName>
        <ecNumber evidence="3">1.1.1.18</ecNumber>
    </submittedName>
</protein>
<dbReference type="InterPro" id="IPR050463">
    <property type="entry name" value="Gfo/Idh/MocA_oxidrdct_glycsds"/>
</dbReference>
<reference evidence="3 4" key="1">
    <citation type="journal article" name="Front. Microbiol.">
        <title>Sugar Metabolism of the First Thermophilic Planctomycete Thermogutta terrifontis: Comparative Genomic and Transcriptomic Approaches.</title>
        <authorList>
            <person name="Elcheninov A.G."/>
            <person name="Menzel P."/>
            <person name="Gudbergsdottir S.R."/>
            <person name="Slesarev A.I."/>
            <person name="Kadnikov V.V."/>
            <person name="Krogh A."/>
            <person name="Bonch-Osmolovskaya E.A."/>
            <person name="Peng X."/>
            <person name="Kublanov I.V."/>
        </authorList>
    </citation>
    <scope>NUCLEOTIDE SEQUENCE [LARGE SCALE GENOMIC DNA]</scope>
    <source>
        <strain evidence="3 4">R1</strain>
    </source>
</reference>
<dbReference type="Gene3D" id="3.30.360.10">
    <property type="entry name" value="Dihydrodipicolinate Reductase, domain 2"/>
    <property type="match status" value="1"/>
</dbReference>
<feature type="region of interest" description="Disordered" evidence="1">
    <location>
        <begin position="411"/>
        <end position="436"/>
    </location>
</feature>
<dbReference type="Pfam" id="PF01408">
    <property type="entry name" value="GFO_IDH_MocA"/>
    <property type="match status" value="1"/>
</dbReference>
<dbReference type="AlphaFoldDB" id="A0A286RI88"/>
<proteinExistence type="predicted"/>
<evidence type="ECO:0000259" key="2">
    <source>
        <dbReference type="Pfam" id="PF01408"/>
    </source>
</evidence>
<dbReference type="EMBL" id="CP018477">
    <property type="protein sequence ID" value="ASV75656.1"/>
    <property type="molecule type" value="Genomic_DNA"/>
</dbReference>
<dbReference type="Gene3D" id="3.40.50.720">
    <property type="entry name" value="NAD(P)-binding Rossmann-like Domain"/>
    <property type="match status" value="1"/>
</dbReference>
<organism evidence="3 4">
    <name type="scientific">Thermogutta terrifontis</name>
    <dbReference type="NCBI Taxonomy" id="1331910"/>
    <lineage>
        <taxon>Bacteria</taxon>
        <taxon>Pseudomonadati</taxon>
        <taxon>Planctomycetota</taxon>
        <taxon>Planctomycetia</taxon>
        <taxon>Pirellulales</taxon>
        <taxon>Thermoguttaceae</taxon>
        <taxon>Thermogutta</taxon>
    </lineage>
</organism>
<dbReference type="PROSITE" id="PS51318">
    <property type="entry name" value="TAT"/>
    <property type="match status" value="1"/>
</dbReference>
<dbReference type="PANTHER" id="PTHR43818">
    <property type="entry name" value="BCDNA.GH03377"/>
    <property type="match status" value="1"/>
</dbReference>